<evidence type="ECO:0000313" key="3">
    <source>
        <dbReference type="Proteomes" id="UP000241193"/>
    </source>
</evidence>
<comment type="caution">
    <text evidence="2">The sequence shown here is derived from an EMBL/GenBank/DDBJ whole genome shotgun (WGS) entry which is preliminary data.</text>
</comment>
<proteinExistence type="predicted"/>
<sequence length="89" mass="9772">MDGTRNNYGVSEQAGDHSHSNVARLFDAYQGQAIAPLAVMPHLKDQWPGVEDKYPHFFRIYSPGVGSPFAELGDNGTGMRSSHDEGRHS</sequence>
<evidence type="ECO:0000313" key="2">
    <source>
        <dbReference type="EMBL" id="PTD94924.1"/>
    </source>
</evidence>
<reference evidence="2 3" key="1">
    <citation type="submission" date="2018-03" db="EMBL/GenBank/DDBJ databases">
        <authorList>
            <person name="Keele B.F."/>
        </authorList>
    </citation>
    <scope>NUCLEOTIDE SEQUENCE [LARGE SCALE GENOMIC DNA]</scope>
    <source>
        <strain evidence="2 3">D20</strain>
    </source>
</reference>
<dbReference type="OrthoDB" id="8780751at2"/>
<protein>
    <submittedName>
        <fullName evidence="2">Uncharacterized protein</fullName>
    </submittedName>
</protein>
<keyword evidence="3" id="KW-1185">Reference proteome</keyword>
<gene>
    <name evidence="2" type="ORF">C8261_17100</name>
</gene>
<feature type="region of interest" description="Disordered" evidence="1">
    <location>
        <begin position="69"/>
        <end position="89"/>
    </location>
</feature>
<dbReference type="AlphaFoldDB" id="A0A2T4IAW0"/>
<dbReference type="RefSeq" id="WP_107494929.1">
    <property type="nucleotide sequence ID" value="NZ_PZKC01000039.1"/>
</dbReference>
<evidence type="ECO:0000256" key="1">
    <source>
        <dbReference type="SAM" id="MobiDB-lite"/>
    </source>
</evidence>
<reference evidence="2 3" key="2">
    <citation type="submission" date="2018-04" db="EMBL/GenBank/DDBJ databases">
        <title>Thauera lacus sp. nov., isolated from an saline lake in Inner Mongolia, China.</title>
        <authorList>
            <person name="Liang Q.-Y."/>
        </authorList>
    </citation>
    <scope>NUCLEOTIDE SEQUENCE [LARGE SCALE GENOMIC DNA]</scope>
    <source>
        <strain evidence="2 3">D20</strain>
    </source>
</reference>
<name>A0A2T4IAW0_9RHOO</name>
<dbReference type="Proteomes" id="UP000241193">
    <property type="component" value="Unassembled WGS sequence"/>
</dbReference>
<accession>A0A2T4IAW0</accession>
<organism evidence="2 3">
    <name type="scientific">Pseudothauera lacus</name>
    <dbReference type="NCBI Taxonomy" id="2136175"/>
    <lineage>
        <taxon>Bacteria</taxon>
        <taxon>Pseudomonadati</taxon>
        <taxon>Pseudomonadota</taxon>
        <taxon>Betaproteobacteria</taxon>
        <taxon>Rhodocyclales</taxon>
        <taxon>Zoogloeaceae</taxon>
        <taxon>Pseudothauera</taxon>
    </lineage>
</organism>
<dbReference type="EMBL" id="PZKC01000039">
    <property type="protein sequence ID" value="PTD94924.1"/>
    <property type="molecule type" value="Genomic_DNA"/>
</dbReference>